<feature type="compositionally biased region" description="Basic and acidic residues" evidence="2">
    <location>
        <begin position="501"/>
        <end position="513"/>
    </location>
</feature>
<accession>A0A8H7CD54</accession>
<dbReference type="Proteomes" id="UP000620124">
    <property type="component" value="Unassembled WGS sequence"/>
</dbReference>
<gene>
    <name evidence="3" type="ORF">MVEN_02387800</name>
</gene>
<keyword evidence="4" id="KW-1185">Reference proteome</keyword>
<dbReference type="EMBL" id="JACAZI010000031">
    <property type="protein sequence ID" value="KAF7332830.1"/>
    <property type="molecule type" value="Genomic_DNA"/>
</dbReference>
<feature type="coiled-coil region" evidence="1">
    <location>
        <begin position="224"/>
        <end position="251"/>
    </location>
</feature>
<dbReference type="AlphaFoldDB" id="A0A8H7CD54"/>
<evidence type="ECO:0000256" key="1">
    <source>
        <dbReference type="SAM" id="Coils"/>
    </source>
</evidence>
<evidence type="ECO:0000256" key="2">
    <source>
        <dbReference type="SAM" id="MobiDB-lite"/>
    </source>
</evidence>
<feature type="region of interest" description="Disordered" evidence="2">
    <location>
        <begin position="486"/>
        <end position="513"/>
    </location>
</feature>
<dbReference type="OrthoDB" id="3060478at2759"/>
<organism evidence="3 4">
    <name type="scientific">Mycena venus</name>
    <dbReference type="NCBI Taxonomy" id="2733690"/>
    <lineage>
        <taxon>Eukaryota</taxon>
        <taxon>Fungi</taxon>
        <taxon>Dikarya</taxon>
        <taxon>Basidiomycota</taxon>
        <taxon>Agaricomycotina</taxon>
        <taxon>Agaricomycetes</taxon>
        <taxon>Agaricomycetidae</taxon>
        <taxon>Agaricales</taxon>
        <taxon>Marasmiineae</taxon>
        <taxon>Mycenaceae</taxon>
        <taxon>Mycena</taxon>
    </lineage>
</organism>
<keyword evidence="1" id="KW-0175">Coiled coil</keyword>
<reference evidence="3" key="1">
    <citation type="submission" date="2020-05" db="EMBL/GenBank/DDBJ databases">
        <title>Mycena genomes resolve the evolution of fungal bioluminescence.</title>
        <authorList>
            <person name="Tsai I.J."/>
        </authorList>
    </citation>
    <scope>NUCLEOTIDE SEQUENCE</scope>
    <source>
        <strain evidence="3">CCC161011</strain>
    </source>
</reference>
<comment type="caution">
    <text evidence="3">The sequence shown here is derived from an EMBL/GenBank/DDBJ whole genome shotgun (WGS) entry which is preliminary data.</text>
</comment>
<sequence length="513" mass="58601">MDIDPGQAIQELLKAFEESRTRVQNLEDTLAAEREAAAVVAAERAEEQEQHNHLREKYEALKTTQRELKRALSETNAAQAQLVADTEAYQEHALELTEAKAGVDKALRDLQARYEDLKLKKTRKTNNSSEIESLTAEVGRLTVELAKATKQKRCAEESYRKLDKLYNEELELSDGFSKRYDQLSVTNKEVMKKYIALEKESSTLKEVLNFFLKTRRHSKHSQMCDDLKARNLKLREECRTLQTRKDETEKTCIEVIGAAEKIHKDDAQLRATIDTLRTITEALWNRVQNGRVPTAVARILYDAYMDALPSSIHERPDFWSLQPIAKIDTNLRDLLASDPVCEGFLERLVYLPMRTVWCSAARLHVLAFNPTHRYHPKRDSWTLAPDICVGPWRELFLDVEDSIFYVGTYRVHDLRHLCPGGTPAPAAISTLKIYHAANLGTLEPDERTKVIKNGFPSGILDTNCMGLECVGFNHVLYDSLLRRSSGTKREVQETEPEEWGTDAKRLRMGSEEV</sequence>
<proteinExistence type="predicted"/>
<feature type="coiled-coil region" evidence="1">
    <location>
        <begin position="9"/>
        <end position="200"/>
    </location>
</feature>
<name>A0A8H7CD54_9AGAR</name>
<evidence type="ECO:0000313" key="3">
    <source>
        <dbReference type="EMBL" id="KAF7332830.1"/>
    </source>
</evidence>
<protein>
    <submittedName>
        <fullName evidence="3">Uncharacterized protein</fullName>
    </submittedName>
</protein>
<evidence type="ECO:0000313" key="4">
    <source>
        <dbReference type="Proteomes" id="UP000620124"/>
    </source>
</evidence>